<keyword evidence="6" id="KW-0067">ATP-binding</keyword>
<evidence type="ECO:0000259" key="11">
    <source>
        <dbReference type="PROSITE" id="PS51743"/>
    </source>
</evidence>
<dbReference type="GO" id="GO:0039694">
    <property type="term" value="P:viral RNA genome replication"/>
    <property type="evidence" value="ECO:0007669"/>
    <property type="project" value="InterPro"/>
</dbReference>
<dbReference type="GO" id="GO:0003723">
    <property type="term" value="F:RNA binding"/>
    <property type="evidence" value="ECO:0007669"/>
    <property type="project" value="InterPro"/>
</dbReference>
<feature type="domain" description="(+)RNA virus helicase C-terminal" evidence="10">
    <location>
        <begin position="723"/>
        <end position="1018"/>
    </location>
</feature>
<evidence type="ECO:0000256" key="1">
    <source>
        <dbReference type="ARBA" id="ARBA00022484"/>
    </source>
</evidence>
<evidence type="ECO:0000259" key="9">
    <source>
        <dbReference type="PROSITE" id="PS50507"/>
    </source>
</evidence>
<dbReference type="Pfam" id="PF01660">
    <property type="entry name" value="Vmethyltransf"/>
    <property type="match status" value="1"/>
</dbReference>
<dbReference type="InterPro" id="IPR027351">
    <property type="entry name" value="(+)RNA_virus_helicase_core_dom"/>
</dbReference>
<feature type="region of interest" description="Disordered" evidence="8">
    <location>
        <begin position="554"/>
        <end position="586"/>
    </location>
</feature>
<feature type="compositionally biased region" description="Low complexity" evidence="8">
    <location>
        <begin position="559"/>
        <end position="579"/>
    </location>
</feature>
<dbReference type="GO" id="GO:0003968">
    <property type="term" value="F:RNA-directed RNA polymerase activity"/>
    <property type="evidence" value="ECO:0007669"/>
    <property type="project" value="UniProtKB-KW"/>
</dbReference>
<evidence type="ECO:0000259" key="10">
    <source>
        <dbReference type="PROSITE" id="PS51657"/>
    </source>
</evidence>
<keyword evidence="4" id="KW-0547">Nucleotide-binding</keyword>
<dbReference type="SUPFAM" id="SSF56672">
    <property type="entry name" value="DNA/RNA polymerases"/>
    <property type="match status" value="1"/>
</dbReference>
<keyword evidence="5" id="KW-0378">Hydrolase</keyword>
<dbReference type="EMBL" id="MW328756">
    <property type="protein sequence ID" value="QQG34664.1"/>
    <property type="molecule type" value="Genomic_RNA"/>
</dbReference>
<dbReference type="GO" id="GO:0016556">
    <property type="term" value="P:mRNA modification"/>
    <property type="evidence" value="ECO:0007669"/>
    <property type="project" value="InterPro"/>
</dbReference>
<dbReference type="CDD" id="cd23245">
    <property type="entry name" value="Betaflexiviridae_RdRp"/>
    <property type="match status" value="1"/>
</dbReference>
<reference evidence="12" key="1">
    <citation type="submission" date="2020-11" db="EMBL/GenBank/DDBJ databases">
        <authorList>
            <person name="Bejerman N."/>
        </authorList>
    </citation>
    <scope>NUCLEOTIDE SEQUENCE</scope>
    <source>
        <strain evidence="12">Tequi</strain>
    </source>
</reference>
<evidence type="ECO:0000256" key="6">
    <source>
        <dbReference type="ARBA" id="ARBA00022840"/>
    </source>
</evidence>
<keyword evidence="7" id="KW-0693">Viral RNA replication</keyword>
<dbReference type="Pfam" id="PF01443">
    <property type="entry name" value="Viral_helicase1"/>
    <property type="match status" value="1"/>
</dbReference>
<evidence type="ECO:0000256" key="5">
    <source>
        <dbReference type="ARBA" id="ARBA00022801"/>
    </source>
</evidence>
<feature type="domain" description="Alphavirus-like MT" evidence="11">
    <location>
        <begin position="65"/>
        <end position="243"/>
    </location>
</feature>
<dbReference type="PROSITE" id="PS50507">
    <property type="entry name" value="RDRP_SSRNA_POS"/>
    <property type="match status" value="1"/>
</dbReference>
<keyword evidence="2" id="KW-0808">Transferase</keyword>
<dbReference type="PROSITE" id="PS51743">
    <property type="entry name" value="ALPHAVIRUS_MT"/>
    <property type="match status" value="1"/>
</dbReference>
<keyword evidence="3" id="KW-0548">Nucleotidyltransferase</keyword>
<dbReference type="GO" id="GO:0008174">
    <property type="term" value="F:mRNA methyltransferase activity"/>
    <property type="evidence" value="ECO:0007669"/>
    <property type="project" value="UniProtKB-UniRule"/>
</dbReference>
<dbReference type="InterPro" id="IPR043502">
    <property type="entry name" value="DNA/RNA_pol_sf"/>
</dbReference>
<evidence type="ECO:0000256" key="4">
    <source>
        <dbReference type="ARBA" id="ARBA00022741"/>
    </source>
</evidence>
<dbReference type="SUPFAM" id="SSF52540">
    <property type="entry name" value="P-loop containing nucleoside triphosphate hydrolases"/>
    <property type="match status" value="1"/>
</dbReference>
<accession>A0A7T5QZ92</accession>
<protein>
    <submittedName>
        <fullName evidence="12">RdRp</fullName>
    </submittedName>
</protein>
<evidence type="ECO:0000256" key="3">
    <source>
        <dbReference type="ARBA" id="ARBA00022695"/>
    </source>
</evidence>
<dbReference type="InterPro" id="IPR007094">
    <property type="entry name" value="RNA-dir_pol_PSvirus"/>
</dbReference>
<name>A0A7T5QZ92_9VIRU</name>
<dbReference type="GO" id="GO:0016787">
    <property type="term" value="F:hydrolase activity"/>
    <property type="evidence" value="ECO:0007669"/>
    <property type="project" value="UniProtKB-KW"/>
</dbReference>
<dbReference type="InterPro" id="IPR001788">
    <property type="entry name" value="RNA-dep_RNA_pol_alsuvir"/>
</dbReference>
<dbReference type="InterPro" id="IPR027417">
    <property type="entry name" value="P-loop_NTPase"/>
</dbReference>
<evidence type="ECO:0000256" key="2">
    <source>
        <dbReference type="ARBA" id="ARBA00022679"/>
    </source>
</evidence>
<dbReference type="Pfam" id="PF00978">
    <property type="entry name" value="RdRP_2"/>
    <property type="match status" value="1"/>
</dbReference>
<evidence type="ECO:0000256" key="7">
    <source>
        <dbReference type="ARBA" id="ARBA00022953"/>
    </source>
</evidence>
<dbReference type="Gene3D" id="3.40.50.300">
    <property type="entry name" value="P-loop containing nucleotide triphosphate hydrolases"/>
    <property type="match status" value="1"/>
</dbReference>
<proteinExistence type="predicted"/>
<dbReference type="PROSITE" id="PS51657">
    <property type="entry name" value="PSRV_HELICASE"/>
    <property type="match status" value="1"/>
</dbReference>
<evidence type="ECO:0000313" key="12">
    <source>
        <dbReference type="EMBL" id="QQG34664.1"/>
    </source>
</evidence>
<dbReference type="GO" id="GO:0006351">
    <property type="term" value="P:DNA-templated transcription"/>
    <property type="evidence" value="ECO:0007669"/>
    <property type="project" value="InterPro"/>
</dbReference>
<dbReference type="InterPro" id="IPR002588">
    <property type="entry name" value="Alphavirus-like_MT_dom"/>
</dbReference>
<dbReference type="GO" id="GO:0005524">
    <property type="term" value="F:ATP binding"/>
    <property type="evidence" value="ECO:0007669"/>
    <property type="project" value="UniProtKB-KW"/>
</dbReference>
<organism evidence="12">
    <name type="scientific">Agave tequilana vitivirus 1</name>
    <dbReference type="NCBI Taxonomy" id="2794429"/>
    <lineage>
        <taxon>Viruses</taxon>
        <taxon>Riboviria</taxon>
        <taxon>Orthornavirae</taxon>
        <taxon>Kitrinoviricota</taxon>
        <taxon>Alsuviricetes</taxon>
        <taxon>Tymovirales</taxon>
        <taxon>Betaflexiviridae</taxon>
        <taxon>Trivirinae</taxon>
        <taxon>Vitivirus</taxon>
    </lineage>
</organism>
<evidence type="ECO:0000256" key="8">
    <source>
        <dbReference type="SAM" id="MobiDB-lite"/>
    </source>
</evidence>
<feature type="domain" description="RdRp catalytic" evidence="9">
    <location>
        <begin position="1307"/>
        <end position="1414"/>
    </location>
</feature>
<dbReference type="GO" id="GO:0006396">
    <property type="term" value="P:RNA processing"/>
    <property type="evidence" value="ECO:0007669"/>
    <property type="project" value="InterPro"/>
</dbReference>
<keyword evidence="1" id="KW-0696">RNA-directed RNA polymerase</keyword>
<sequence length="1532" mass="174340">MSLGASSARVARANLYSSLGDKVDSIKELKANRLKEEETDADGRFDYYVSDEAYDYLSQRGIPLSLHCHRVHPHPISKMIENHILFNVFRNLSRHRNCFISIKESKLVSSCLNKDKFTRLDKVNNVYNRLVHAKDALRYTNPIRQLDLSNCETLKIQIKDAEMIFVHDEVHYWSLTDMQEFLSLCNVPVVYSIIYPAEIHWGYKQSLNPMLYKFHLDGSGAHFTWAPDGSQAGSYVQPVNPWLLSTSKTVSADGRTWTISKMESIGAHHVFIAVPGSLVTESEYAYTDYTILCPKRFGSVVNPRPEIRAELVRKTAHYLMALKKPDAASAVSKLRQLTKADETAEEILFVGTLAGTVSSTKYFGSDGLFRVGRAIAKAIKRCCGRWATYVVDKGEFDKWTLETYLHALKPPVITITRQFREYRAPDYKNRLVEVPEAMDSAFGAPQGGIQAKYAVVIPDRVPAPYSTGPIANSRIKCIGTELRRLEVYMRALLSCEVPQAYRSRTYYCKGVPLGLFKKSYFTVAEDLYKTNLLLCTKRPVDLLKEGLIDLEEYKRRTGPTPTKTESAGTTETSSEPETSMGDADGESDVNWEDSANQFKGFANTCLLGPVVRAMGVSEEVVLSVCNSVDPNFSRYLSKEGLTLCGFLKMIKILDLSVYMKRGQHAVSIKGSRKPIGVSITDGHAEECEYTEVGCDLNSLLCMSKAYGKATIQLNSVYAEKLKYSFEKSFTGVMLSDLKRTLREVEPFNMCVDVGTFLGFAGSGKSSTLVHALALTSRRCEVVVPRRALMEEWSKWLKNTPHAAYTLETYIIRGRTELETVILDEVSLFPPGYVDLIYSLKHPKRLLFLGDPLQTTYYSKEDELLLGDLPRNIFERLRAPTGIPYLFYSHRMPQSQSVFEVPCTGPGSYEVRIVNKVDYKKDTLTFKRFTDTYAKDFSCIMTVGQAQGLSRDEVQLILDDGARYCDDNTVITAISRSRGKLDLYFEVNRDELLRTAKSNVLKMLLKGKCVKRDYLESLLGARLGAHPKTIDAEEYIGSDKLAEMEERLRGDPYLKGMLVLLQEEEMEEEEMESEIAPERSVTHLPLTEHQNEIFPSTLGAKESREQYERGLGYTDQINNNFESERYAPPYSRSSVYLHHKSDDDLTFFLSIRKRLRFADYEKNKTEYEKKKSYGAQMFHVLKRKFLFPESPPVFSLSEKELEFTEKRLQKSAELLEAHNYRSDPDWPSNILKIFIKNQVCTKMEKRGADAKAGQTIACFSHAVLCKFGAQLRKTEEEFRSLLPDNILIFSQKNYDDLDQWCKTYFNSFCGTDSDYEAFDRSQDGMVLGMEEEMLRYFCWPTELIEEYKELKLMMGSSLGDLAVMRFSGEFGTFFFNTVCNMAYTYMRYEIPSSHPVAFAGDDMVSPGILPLSAVHADIMSRLRLTAKVNYGDKPLFCGWRVSPLGIVKDPNLLLDRWGIAEEKNKLHECMCNYALEASYGYRLSDSLFELNIDIDAYQELIRKIILIKRKLPEQIRRIFSSDPDVDSEGDGDP</sequence>